<evidence type="ECO:0000256" key="1">
    <source>
        <dbReference type="ARBA" id="ARBA00004651"/>
    </source>
</evidence>
<dbReference type="Proteomes" id="UP001180616">
    <property type="component" value="Chromosome"/>
</dbReference>
<feature type="transmembrane region" description="Helical" evidence="8">
    <location>
        <begin position="247"/>
        <end position="268"/>
    </location>
</feature>
<feature type="transmembrane region" description="Helical" evidence="8">
    <location>
        <begin position="43"/>
        <end position="63"/>
    </location>
</feature>
<feature type="transmembrane region" description="Helical" evidence="8">
    <location>
        <begin position="430"/>
        <end position="452"/>
    </location>
</feature>
<feature type="transmembrane region" description="Helical" evidence="8">
    <location>
        <begin position="69"/>
        <end position="94"/>
    </location>
</feature>
<feature type="transmembrane region" description="Helical" evidence="8">
    <location>
        <begin position="115"/>
        <end position="134"/>
    </location>
</feature>
<keyword evidence="7 8" id="KW-0472">Membrane</keyword>
<proteinExistence type="inferred from homology"/>
<dbReference type="PANTHER" id="PTHR30003:SF0">
    <property type="entry name" value="GLYCOLATE PERMEASE GLCA-RELATED"/>
    <property type="match status" value="1"/>
</dbReference>
<evidence type="ECO:0000313" key="9">
    <source>
        <dbReference type="EMBL" id="WMW66184.1"/>
    </source>
</evidence>
<dbReference type="RefSeq" id="WP_309542092.1">
    <property type="nucleotide sequence ID" value="NZ_CP133659.1"/>
</dbReference>
<keyword evidence="3 8" id="KW-0813">Transport</keyword>
<name>A0ABY9R405_9BACT</name>
<feature type="transmembrane region" description="Helical" evidence="8">
    <location>
        <begin position="167"/>
        <end position="185"/>
    </location>
</feature>
<comment type="subcellular location">
    <subcellularLocation>
        <location evidence="1 8">Cell membrane</location>
        <topology evidence="1 8">Multi-pass membrane protein</topology>
    </subcellularLocation>
</comment>
<dbReference type="Pfam" id="PF02652">
    <property type="entry name" value="Lactate_perm"/>
    <property type="match status" value="1"/>
</dbReference>
<dbReference type="EMBL" id="CP133659">
    <property type="protein sequence ID" value="WMW66184.1"/>
    <property type="molecule type" value="Genomic_DNA"/>
</dbReference>
<feature type="transmembrane region" description="Helical" evidence="8">
    <location>
        <begin position="400"/>
        <end position="418"/>
    </location>
</feature>
<feature type="transmembrane region" description="Helical" evidence="8">
    <location>
        <begin position="295"/>
        <end position="314"/>
    </location>
</feature>
<evidence type="ECO:0000256" key="8">
    <source>
        <dbReference type="RuleBase" id="RU365092"/>
    </source>
</evidence>
<organism evidence="9 10">
    <name type="scientific">Nitratidesulfovibrio liaohensis</name>
    <dbReference type="NCBI Taxonomy" id="2604158"/>
    <lineage>
        <taxon>Bacteria</taxon>
        <taxon>Pseudomonadati</taxon>
        <taxon>Thermodesulfobacteriota</taxon>
        <taxon>Desulfovibrionia</taxon>
        <taxon>Desulfovibrionales</taxon>
        <taxon>Desulfovibrionaceae</taxon>
        <taxon>Nitratidesulfovibrio</taxon>
    </lineage>
</organism>
<evidence type="ECO:0000256" key="6">
    <source>
        <dbReference type="ARBA" id="ARBA00022989"/>
    </source>
</evidence>
<evidence type="ECO:0000256" key="5">
    <source>
        <dbReference type="ARBA" id="ARBA00022692"/>
    </source>
</evidence>
<keyword evidence="6 8" id="KW-1133">Transmembrane helix</keyword>
<evidence type="ECO:0000256" key="7">
    <source>
        <dbReference type="ARBA" id="ARBA00023136"/>
    </source>
</evidence>
<dbReference type="InterPro" id="IPR003804">
    <property type="entry name" value="Lactate_perm"/>
</dbReference>
<feature type="transmembrane region" description="Helical" evidence="8">
    <location>
        <begin position="12"/>
        <end position="31"/>
    </location>
</feature>
<evidence type="ECO:0000256" key="4">
    <source>
        <dbReference type="ARBA" id="ARBA00022475"/>
    </source>
</evidence>
<gene>
    <name evidence="9" type="ORF">KPS_000741</name>
</gene>
<evidence type="ECO:0000313" key="10">
    <source>
        <dbReference type="Proteomes" id="UP001180616"/>
    </source>
</evidence>
<feature type="transmembrane region" description="Helical" evidence="8">
    <location>
        <begin position="140"/>
        <end position="160"/>
    </location>
</feature>
<comment type="function">
    <text evidence="8">Uptake of L-lactate across the membrane. Can also transport D-lactate and glycolate.</text>
</comment>
<keyword evidence="5 8" id="KW-0812">Transmembrane</keyword>
<protein>
    <recommendedName>
        <fullName evidence="8">L-lactate permease</fullName>
    </recommendedName>
</protein>
<evidence type="ECO:0000256" key="2">
    <source>
        <dbReference type="ARBA" id="ARBA00010100"/>
    </source>
</evidence>
<keyword evidence="10" id="KW-1185">Reference proteome</keyword>
<feature type="transmembrane region" description="Helical" evidence="8">
    <location>
        <begin position="223"/>
        <end position="241"/>
    </location>
</feature>
<sequence>MSWVQQYDPFSNIAASACVAMLPLAILFYMLAVRRAKGHMAAALGLAGALCAAVGVWGMPVGLAVNATLYGMAMGLFPIIWIVLTAVWLYNMTVESGEFEIIKGSLARLTDDRRLQALFIAFAFGAFLEGTAGFGTPVAITAAMLMGLGFSPVYAGGICLVANTAPVAFGALGIPVIVASQVSGLDVTTLSQYVGRQLPVFALVVPLWMTVVMCGFRRSMEVLPAIVVASVCFSGTQFLFAELHGPTLPDVMAAIVTIIGLLVLLRFWKPASTWHFADEQPESAAAGAHHSTGEILRAWAPYAILAVFVFFWGLDGVKAGLNKVYLQAIEWPGLHGAIAKTAPIVAKDAPYAAKYTLNLLSAGGTAILLAGLLSVPVMSRSGTGYDFKRAIGCFWRTCHQLRFPVLTIMLILGLAQLMNYSGMSSTLGIAFTHTGALFPFFAPIMGWLGVFLTGSNTSSNALFGSMQQATARAVGVDPYLTVAANATGGVTGKMISPQSISVATASTHTVGQEGALFRFALGHSIAMTLVICVLVTLQAYVIGWMLP</sequence>
<feature type="transmembrane region" description="Helical" evidence="8">
    <location>
        <begin position="359"/>
        <end position="379"/>
    </location>
</feature>
<feature type="transmembrane region" description="Helical" evidence="8">
    <location>
        <begin position="525"/>
        <end position="546"/>
    </location>
</feature>
<dbReference type="NCBIfam" id="TIGR00795">
    <property type="entry name" value="lctP"/>
    <property type="match status" value="1"/>
</dbReference>
<keyword evidence="4 8" id="KW-1003">Cell membrane</keyword>
<dbReference type="PANTHER" id="PTHR30003">
    <property type="entry name" value="L-LACTATE PERMEASE"/>
    <property type="match status" value="1"/>
</dbReference>
<accession>A0ABY9R405</accession>
<feature type="transmembrane region" description="Helical" evidence="8">
    <location>
        <begin position="197"/>
        <end position="216"/>
    </location>
</feature>
<reference evidence="9" key="1">
    <citation type="submission" date="2023-09" db="EMBL/GenBank/DDBJ databases">
        <authorList>
            <consortium name="CW5 consortium"/>
            <person name="Lu C.-W."/>
        </authorList>
    </citation>
    <scope>NUCLEOTIDE SEQUENCE</scope>
    <source>
        <strain evidence="9">KPS</strain>
    </source>
</reference>
<evidence type="ECO:0000256" key="3">
    <source>
        <dbReference type="ARBA" id="ARBA00022448"/>
    </source>
</evidence>
<comment type="similarity">
    <text evidence="2 8">Belongs to the lactate permease family.</text>
</comment>